<dbReference type="Proteomes" id="UP001642464">
    <property type="component" value="Unassembled WGS sequence"/>
</dbReference>
<accession>A0ABP0ITB7</accession>
<protein>
    <submittedName>
        <fullName evidence="1">Uncharacterized protein</fullName>
    </submittedName>
</protein>
<organism evidence="1 2">
    <name type="scientific">Durusdinium trenchii</name>
    <dbReference type="NCBI Taxonomy" id="1381693"/>
    <lineage>
        <taxon>Eukaryota</taxon>
        <taxon>Sar</taxon>
        <taxon>Alveolata</taxon>
        <taxon>Dinophyceae</taxon>
        <taxon>Suessiales</taxon>
        <taxon>Symbiodiniaceae</taxon>
        <taxon>Durusdinium</taxon>
    </lineage>
</organism>
<gene>
    <name evidence="1" type="ORF">SCF082_LOCUS8463</name>
</gene>
<comment type="caution">
    <text evidence="1">The sequence shown here is derived from an EMBL/GenBank/DDBJ whole genome shotgun (WGS) entry which is preliminary data.</text>
</comment>
<keyword evidence="2" id="KW-1185">Reference proteome</keyword>
<dbReference type="EMBL" id="CAXAMM010004847">
    <property type="protein sequence ID" value="CAK9005124.1"/>
    <property type="molecule type" value="Genomic_DNA"/>
</dbReference>
<reference evidence="1 2" key="1">
    <citation type="submission" date="2024-02" db="EMBL/GenBank/DDBJ databases">
        <authorList>
            <person name="Chen Y."/>
            <person name="Shah S."/>
            <person name="Dougan E. K."/>
            <person name="Thang M."/>
            <person name="Chan C."/>
        </authorList>
    </citation>
    <scope>NUCLEOTIDE SEQUENCE [LARGE SCALE GENOMIC DNA]</scope>
</reference>
<name>A0ABP0ITB7_9DINO</name>
<evidence type="ECO:0000313" key="2">
    <source>
        <dbReference type="Proteomes" id="UP001642464"/>
    </source>
</evidence>
<sequence length="268" mass="31513">MDPDSMSSWTVMEGFNIESVSFDFMHNVYLGTARDLLGSGIRLFIRQKLYTCDEGICDKLLAEIQNDMIKDCREYGLYLPQKPALSVASLDCEYPEISPRFKASHVKKMCWWIAHKSQQFADRVSDDPVLQVFATTCYYLQRCIEIQDNSGLVLAEEDAVEASECLYQHLVTYQWLTAYFWEQRETLFRVRPKHHYLAHQSFQLKAWKLNQCMFATFDEESFLGKAKAIWQKCHGKTASKRFYDRYLLCLAMMLEEHRRFVTHKSEPN</sequence>
<proteinExistence type="predicted"/>
<evidence type="ECO:0000313" key="1">
    <source>
        <dbReference type="EMBL" id="CAK9005124.1"/>
    </source>
</evidence>